<accession>A0ABV1IDM7</accession>
<keyword evidence="2" id="KW-0472">Membrane</keyword>
<dbReference type="Proteomes" id="UP001478817">
    <property type="component" value="Unassembled WGS sequence"/>
</dbReference>
<evidence type="ECO:0000256" key="1">
    <source>
        <dbReference type="SAM" id="MobiDB-lite"/>
    </source>
</evidence>
<evidence type="ECO:0000256" key="2">
    <source>
        <dbReference type="SAM" id="Phobius"/>
    </source>
</evidence>
<organism evidence="3 4">
    <name type="scientific">Paratractidigestivibacter faecalis</name>
    <dbReference type="NCBI Taxonomy" id="2292441"/>
    <lineage>
        <taxon>Bacteria</taxon>
        <taxon>Bacillati</taxon>
        <taxon>Actinomycetota</taxon>
        <taxon>Coriobacteriia</taxon>
        <taxon>Coriobacteriales</taxon>
        <taxon>Atopobiaceae</taxon>
        <taxon>Paratractidigestivibacter</taxon>
    </lineage>
</organism>
<keyword evidence="2" id="KW-1133">Transmembrane helix</keyword>
<evidence type="ECO:0008006" key="5">
    <source>
        <dbReference type="Google" id="ProtNLM"/>
    </source>
</evidence>
<keyword evidence="2" id="KW-0812">Transmembrane</keyword>
<keyword evidence="4" id="KW-1185">Reference proteome</keyword>
<feature type="region of interest" description="Disordered" evidence="1">
    <location>
        <begin position="1"/>
        <end position="29"/>
    </location>
</feature>
<dbReference type="RefSeq" id="WP_349181353.1">
    <property type="nucleotide sequence ID" value="NZ_JBBNGS010000002.1"/>
</dbReference>
<proteinExistence type="predicted"/>
<protein>
    <recommendedName>
        <fullName evidence="5">DUF4178 domain-containing protein</fullName>
    </recommendedName>
</protein>
<comment type="caution">
    <text evidence="3">The sequence shown here is derived from an EMBL/GenBank/DDBJ whole genome shotgun (WGS) entry which is preliminary data.</text>
</comment>
<reference evidence="3 4" key="1">
    <citation type="submission" date="2024-04" db="EMBL/GenBank/DDBJ databases">
        <title>Human intestinal bacterial collection.</title>
        <authorList>
            <person name="Pauvert C."/>
            <person name="Hitch T.C.A."/>
            <person name="Clavel T."/>
        </authorList>
    </citation>
    <scope>NUCLEOTIDE SEQUENCE [LARGE SCALE GENOMIC DNA]</scope>
    <source>
        <strain evidence="3 4">CLA-AA-H197</strain>
    </source>
</reference>
<evidence type="ECO:0000313" key="3">
    <source>
        <dbReference type="EMBL" id="MEQ2637003.1"/>
    </source>
</evidence>
<name>A0ABV1IDM7_9ACTN</name>
<sequence>MDDRQALIDEENEERLETGAPPIPGGSAEARSHGGAVAAAIVAAVVAVILVGLVAFAVFAVTEAGNTPTWVGSGIGDSNITSAPSLRTQSEEDAAGRYYAFWKYEDDEIWGYVFDLYADGAGEFHLFLADDDEFTRDEVDGEDYTEGLLWEQDGSAVTLTNPRGEETLPDAPNDYVLSGTNGHRVLSPSDPNSYHYPDEVLYESYDEALANMSE</sequence>
<feature type="transmembrane region" description="Helical" evidence="2">
    <location>
        <begin position="36"/>
        <end position="61"/>
    </location>
</feature>
<evidence type="ECO:0000313" key="4">
    <source>
        <dbReference type="Proteomes" id="UP001478817"/>
    </source>
</evidence>
<gene>
    <name evidence="3" type="ORF">AAAT05_01365</name>
</gene>
<dbReference type="EMBL" id="JBBNGS010000002">
    <property type="protein sequence ID" value="MEQ2637003.1"/>
    <property type="molecule type" value="Genomic_DNA"/>
</dbReference>